<gene>
    <name evidence="2" type="ORF">OB955_15940</name>
    <name evidence="1" type="ORF">OB960_15200</name>
</gene>
<dbReference type="EMBL" id="JAOPKB010000010">
    <property type="protein sequence ID" value="MCU4974218.1"/>
    <property type="molecule type" value="Genomic_DNA"/>
</dbReference>
<evidence type="ECO:0000313" key="4">
    <source>
        <dbReference type="Proteomes" id="UP001321018"/>
    </source>
</evidence>
<dbReference type="Proteomes" id="UP001320972">
    <property type="component" value="Unassembled WGS sequence"/>
</dbReference>
<name>A0AAP2Z261_9EURY</name>
<dbReference type="AlphaFoldDB" id="A0AAP2Z261"/>
<proteinExistence type="predicted"/>
<evidence type="ECO:0000313" key="2">
    <source>
        <dbReference type="EMBL" id="MCU4974218.1"/>
    </source>
</evidence>
<evidence type="ECO:0000313" key="3">
    <source>
        <dbReference type="Proteomes" id="UP001320972"/>
    </source>
</evidence>
<reference evidence="1 3" key="1">
    <citation type="submission" date="2022-09" db="EMBL/GenBank/DDBJ databases">
        <title>Enrichment on poylsaccharides allowed isolation of novel metabolic and taxonomic groups of Haloarchaea.</title>
        <authorList>
            <person name="Sorokin D.Y."/>
            <person name="Elcheninov A.G."/>
            <person name="Khizhniak T.V."/>
            <person name="Kolganova T.V."/>
            <person name="Kublanov I.V."/>
        </authorList>
    </citation>
    <scope>NUCLEOTIDE SEQUENCE</scope>
    <source>
        <strain evidence="2 3">AArc-m2/3/4</strain>
        <strain evidence="1">AArc-xg1-1</strain>
    </source>
</reference>
<sequence length="271" mass="30506">MHVSHATDRTIAPYNTAYLRDDRTHLYEEYDIDRARDSGAVCPETGERDAPHDVSARREAILSFYGHRCGRCLSPIVATSVDADAELGYVYSLADAGGTDDGDRDDGRDRWALENLVAVCESCYEVCSIEDPDRLDVFESAYQDAQQFPQWLGDPRVAVERIPLSGRELWVREQLATRSGDLPSVDPEPRSNSKSVNERVAETACLARETPAKTAISFGEQLAADAWQPMPTEQRLTERWEALEDCDRASYERRAADWRTLVESSFVPARR</sequence>
<organism evidence="1 4">
    <name type="scientific">Natronoglomus mannanivorans</name>
    <dbReference type="NCBI Taxonomy" id="2979990"/>
    <lineage>
        <taxon>Archaea</taxon>
        <taxon>Methanobacteriati</taxon>
        <taxon>Methanobacteriota</taxon>
        <taxon>Stenosarchaea group</taxon>
        <taxon>Halobacteria</taxon>
        <taxon>Halobacteriales</taxon>
        <taxon>Natrialbaceae</taxon>
        <taxon>Natronoglomus</taxon>
    </lineage>
</organism>
<keyword evidence="3" id="KW-1185">Reference proteome</keyword>
<accession>A0AAP2Z261</accession>
<dbReference type="Proteomes" id="UP001321018">
    <property type="component" value="Unassembled WGS sequence"/>
</dbReference>
<protein>
    <submittedName>
        <fullName evidence="1">Uncharacterized protein</fullName>
    </submittedName>
</protein>
<evidence type="ECO:0000313" key="1">
    <source>
        <dbReference type="EMBL" id="MCU4742739.1"/>
    </source>
</evidence>
<dbReference type="RefSeq" id="WP_338004558.1">
    <property type="nucleotide sequence ID" value="NZ_JAOPKA010000010.1"/>
</dbReference>
<comment type="caution">
    <text evidence="1">The sequence shown here is derived from an EMBL/GenBank/DDBJ whole genome shotgun (WGS) entry which is preliminary data.</text>
</comment>
<dbReference type="EMBL" id="JAOPKA010000010">
    <property type="protein sequence ID" value="MCU4742739.1"/>
    <property type="molecule type" value="Genomic_DNA"/>
</dbReference>